<dbReference type="AlphaFoldDB" id="A0A2T2WIM2"/>
<feature type="coiled-coil region" evidence="1">
    <location>
        <begin position="203"/>
        <end position="247"/>
    </location>
</feature>
<feature type="domain" description="Probable transposase IS891/IS1136/IS1341" evidence="2">
    <location>
        <begin position="164"/>
        <end position="276"/>
    </location>
</feature>
<proteinExistence type="predicted"/>
<dbReference type="InterPro" id="IPR001959">
    <property type="entry name" value="Transposase"/>
</dbReference>
<dbReference type="Pfam" id="PF12323">
    <property type="entry name" value="HTH_OrfB_IS605"/>
    <property type="match status" value="1"/>
</dbReference>
<dbReference type="NCBIfam" id="NF040570">
    <property type="entry name" value="guided_TnpB"/>
    <property type="match status" value="1"/>
</dbReference>
<reference evidence="4 5" key="1">
    <citation type="journal article" date="2014" name="BMC Genomics">
        <title>Comparison of environmental and isolate Sulfobacillus genomes reveals diverse carbon, sulfur, nitrogen, and hydrogen metabolisms.</title>
        <authorList>
            <person name="Justice N.B."/>
            <person name="Norman A."/>
            <person name="Brown C.T."/>
            <person name="Singh A."/>
            <person name="Thomas B.C."/>
            <person name="Banfield J.F."/>
        </authorList>
    </citation>
    <scope>NUCLEOTIDE SEQUENCE [LARGE SCALE GENOMIC DNA]</scope>
    <source>
        <strain evidence="4">AMDSBA3</strain>
    </source>
</reference>
<protein>
    <submittedName>
        <fullName evidence="4">Transposase</fullName>
    </submittedName>
</protein>
<evidence type="ECO:0000256" key="1">
    <source>
        <dbReference type="SAM" id="Coils"/>
    </source>
</evidence>
<keyword evidence="1" id="KW-0175">Coiled coil</keyword>
<feature type="domain" description="Transposase putative helix-turn-helix" evidence="3">
    <location>
        <begin position="1"/>
        <end position="44"/>
    </location>
</feature>
<name>A0A2T2WIM2_9FIRM</name>
<evidence type="ECO:0000313" key="4">
    <source>
        <dbReference type="EMBL" id="PSR22088.1"/>
    </source>
</evidence>
<dbReference type="Proteomes" id="UP000241848">
    <property type="component" value="Unassembled WGS sequence"/>
</dbReference>
<dbReference type="InterPro" id="IPR021027">
    <property type="entry name" value="Transposase_put_HTH"/>
</dbReference>
<dbReference type="EMBL" id="PXYV01000022">
    <property type="protein sequence ID" value="PSR22088.1"/>
    <property type="molecule type" value="Genomic_DNA"/>
</dbReference>
<comment type="caution">
    <text evidence="4">The sequence shown here is derived from an EMBL/GenBank/DDBJ whole genome shotgun (WGS) entry which is preliminary data.</text>
</comment>
<evidence type="ECO:0000313" key="5">
    <source>
        <dbReference type="Proteomes" id="UP000241848"/>
    </source>
</evidence>
<sequence>MRQSFKYRLYPNKAQQQMIEDTLEHCRLLYNRLLTESKEAYEKFGHTLSYVAQANSFPARKDAIPTLHSVNSQALQDVAQRLDKAFQAFFRRVKNGEKAGYPCFKSVGRYHSFTYPQRGYALRDGCVYLSKIGDVKLKRHRPSEGTIKTCTFVAKNRKYYAVFSCEVEAAPLPTSQTMMGGDLGIKHLLVTSDGECFDHPQSLRKAERKLKRLQRAVARKKKGSRRRKKAVRRLAQAHERVANQRRDAAHKISRYLVNTDGLIAFEDLNAQGLLKNHQLAKSMADAGWHQLFQYTTRRSPGASIGPPLRARFGKPPIKPSDRSKWTNTLSVSGLSLAALARACKMWLESGAGTSESSLPNSLRRRHFQQRDVRRRTPRVMRLGDCVARYAWRWITTSPSAWLAGRVSTASSYSGQVGFQLMRRRL</sequence>
<evidence type="ECO:0000259" key="2">
    <source>
        <dbReference type="Pfam" id="PF01385"/>
    </source>
</evidence>
<dbReference type="Pfam" id="PF01385">
    <property type="entry name" value="OrfB_IS605"/>
    <property type="match status" value="1"/>
</dbReference>
<organism evidence="4 5">
    <name type="scientific">Sulfobacillus acidophilus</name>
    <dbReference type="NCBI Taxonomy" id="53633"/>
    <lineage>
        <taxon>Bacteria</taxon>
        <taxon>Bacillati</taxon>
        <taxon>Bacillota</taxon>
        <taxon>Clostridia</taxon>
        <taxon>Eubacteriales</taxon>
        <taxon>Clostridiales Family XVII. Incertae Sedis</taxon>
        <taxon>Sulfobacillus</taxon>
    </lineage>
</organism>
<gene>
    <name evidence="4" type="ORF">C7B45_08245</name>
</gene>
<accession>A0A2T2WIM2</accession>
<evidence type="ECO:0000259" key="3">
    <source>
        <dbReference type="Pfam" id="PF12323"/>
    </source>
</evidence>